<keyword evidence="3" id="KW-1185">Reference proteome</keyword>
<comment type="caution">
    <text evidence="2">The sequence shown here is derived from an EMBL/GenBank/DDBJ whole genome shotgun (WGS) entry which is preliminary data.</text>
</comment>
<dbReference type="Proteomes" id="UP000317624">
    <property type="component" value="Unassembled WGS sequence"/>
</dbReference>
<feature type="compositionally biased region" description="Acidic residues" evidence="1">
    <location>
        <begin position="112"/>
        <end position="123"/>
    </location>
</feature>
<reference evidence="2 3" key="1">
    <citation type="submission" date="2019-07" db="EMBL/GenBank/DDBJ databases">
        <title>Hymenobacter sp. straun FUR1 Genome sequencing and assembly.</title>
        <authorList>
            <person name="Chhetri G."/>
        </authorList>
    </citation>
    <scope>NUCLEOTIDE SEQUENCE [LARGE SCALE GENOMIC DNA]</scope>
    <source>
        <strain evidence="2 3">Fur1</strain>
    </source>
</reference>
<gene>
    <name evidence="2" type="ORF">FNT36_19745</name>
</gene>
<feature type="region of interest" description="Disordered" evidence="1">
    <location>
        <begin position="108"/>
        <end position="127"/>
    </location>
</feature>
<protein>
    <submittedName>
        <fullName evidence="2">Uncharacterized protein</fullName>
    </submittedName>
</protein>
<sequence>MARPHPSHFVHTLLPQLVWRRPAAVRRELADPLLARELLLYVWDKAAESLPPRERVAPRGLHLSWHQVAGRTTALVQLPTPQATGEAHLVAIVYEDDTDLLLAEQRRPSPIDDLEEPDEEADDAASLPEDLPRYFLLEATLGRTPDEAGTPTVLGEWRGEHHRHHAPGPPAGRPDTAGRFLQALANLLGPLPDTSVPFMRIVRG</sequence>
<dbReference type="AlphaFoldDB" id="A0A558BPJ1"/>
<evidence type="ECO:0000313" key="2">
    <source>
        <dbReference type="EMBL" id="TVT38427.1"/>
    </source>
</evidence>
<proteinExistence type="predicted"/>
<evidence type="ECO:0000256" key="1">
    <source>
        <dbReference type="SAM" id="MobiDB-lite"/>
    </source>
</evidence>
<organism evidence="2 3">
    <name type="scientific">Hymenobacter setariae</name>
    <dbReference type="NCBI Taxonomy" id="2594794"/>
    <lineage>
        <taxon>Bacteria</taxon>
        <taxon>Pseudomonadati</taxon>
        <taxon>Bacteroidota</taxon>
        <taxon>Cytophagia</taxon>
        <taxon>Cytophagales</taxon>
        <taxon>Hymenobacteraceae</taxon>
        <taxon>Hymenobacter</taxon>
    </lineage>
</organism>
<dbReference type="RefSeq" id="WP_144851285.1">
    <property type="nucleotide sequence ID" value="NZ_VMRJ01000005.1"/>
</dbReference>
<evidence type="ECO:0000313" key="3">
    <source>
        <dbReference type="Proteomes" id="UP000317624"/>
    </source>
</evidence>
<name>A0A558BPJ1_9BACT</name>
<accession>A0A558BPJ1</accession>
<dbReference type="EMBL" id="VMRJ01000005">
    <property type="protein sequence ID" value="TVT38427.1"/>
    <property type="molecule type" value="Genomic_DNA"/>
</dbReference>
<dbReference type="OrthoDB" id="877500at2"/>